<reference evidence="2" key="1">
    <citation type="journal article" date="2009" name="Genome Res.">
        <title>Comparative genomic analyses of the human fungal pathogens Coccidioides and their relatives.</title>
        <authorList>
            <person name="Sharpton T.J."/>
            <person name="Stajich J.E."/>
            <person name="Rounsley S.D."/>
            <person name="Gardner M.J."/>
            <person name="Wortman J.R."/>
            <person name="Jordar V.S."/>
            <person name="Maiti R."/>
            <person name="Kodira C.D."/>
            <person name="Neafsey D.E."/>
            <person name="Zeng Q."/>
            <person name="Hung C.-Y."/>
            <person name="McMahan C."/>
            <person name="Muszewska A."/>
            <person name="Grynberg M."/>
            <person name="Mandel M.A."/>
            <person name="Kellner E.M."/>
            <person name="Barker B.M."/>
            <person name="Galgiani J.N."/>
            <person name="Orbach M.J."/>
            <person name="Kirkland T.N."/>
            <person name="Cole G.T."/>
            <person name="Henn M.R."/>
            <person name="Birren B.W."/>
            <person name="Taylor J.W."/>
        </authorList>
    </citation>
    <scope>NUCLEOTIDE SEQUENCE [LARGE SCALE GENOMIC DNA]</scope>
    <source>
        <strain evidence="2">RS</strain>
    </source>
</reference>
<dbReference type="VEuPathDB" id="FungiDB:CIMG_02403"/>
<protein>
    <submittedName>
        <fullName evidence="1">Uncharacterized protein</fullName>
    </submittedName>
</protein>
<dbReference type="RefSeq" id="XP_001248632.2">
    <property type="nucleotide sequence ID" value="XM_001248631.2"/>
</dbReference>
<evidence type="ECO:0000313" key="2">
    <source>
        <dbReference type="Proteomes" id="UP000001261"/>
    </source>
</evidence>
<keyword evidence="2" id="KW-1185">Reference proteome</keyword>
<dbReference type="Proteomes" id="UP000001261">
    <property type="component" value="Unassembled WGS sequence"/>
</dbReference>
<dbReference type="GeneID" id="4565421"/>
<proteinExistence type="predicted"/>
<name>J3KLA9_COCIM</name>
<gene>
    <name evidence="1" type="ORF">CIMG_02403</name>
</gene>
<sequence length="139" mass="15779">MLLKGEVNMPASFARRATAFKYRIVVNFYILLNRVKHRMRQHKRARKEIPEVSTDVVNETGLESTLARSDSELAPNTHPSSSLRRLILLARFASWQQSCQSCIQQRGATMPVDSEKLRVSTAEFDGGETSKLCFSYGTR</sequence>
<organism evidence="1 2">
    <name type="scientific">Coccidioides immitis (strain RS)</name>
    <name type="common">Valley fever fungus</name>
    <dbReference type="NCBI Taxonomy" id="246410"/>
    <lineage>
        <taxon>Eukaryota</taxon>
        <taxon>Fungi</taxon>
        <taxon>Dikarya</taxon>
        <taxon>Ascomycota</taxon>
        <taxon>Pezizomycotina</taxon>
        <taxon>Eurotiomycetes</taxon>
        <taxon>Eurotiomycetidae</taxon>
        <taxon>Onygenales</taxon>
        <taxon>Onygenaceae</taxon>
        <taxon>Coccidioides</taxon>
    </lineage>
</organism>
<reference evidence="2" key="2">
    <citation type="journal article" date="2010" name="Genome Res.">
        <title>Population genomic sequencing of Coccidioides fungi reveals recent hybridization and transposon control.</title>
        <authorList>
            <person name="Neafsey D.E."/>
            <person name="Barker B.M."/>
            <person name="Sharpton T.J."/>
            <person name="Stajich J.E."/>
            <person name="Park D.J."/>
            <person name="Whiston E."/>
            <person name="Hung C.-Y."/>
            <person name="McMahan C."/>
            <person name="White J."/>
            <person name="Sykes S."/>
            <person name="Heiman D."/>
            <person name="Young S."/>
            <person name="Zeng Q."/>
            <person name="Abouelleil A."/>
            <person name="Aftuck L."/>
            <person name="Bessette D."/>
            <person name="Brown A."/>
            <person name="FitzGerald M."/>
            <person name="Lui A."/>
            <person name="Macdonald J.P."/>
            <person name="Priest M."/>
            <person name="Orbach M.J."/>
            <person name="Galgiani J.N."/>
            <person name="Kirkland T.N."/>
            <person name="Cole G.T."/>
            <person name="Birren B.W."/>
            <person name="Henn M.R."/>
            <person name="Taylor J.W."/>
            <person name="Rounsley S.D."/>
        </authorList>
    </citation>
    <scope>GENOME REANNOTATION</scope>
    <source>
        <strain evidence="2">RS</strain>
    </source>
</reference>
<evidence type="ECO:0000313" key="1">
    <source>
        <dbReference type="EMBL" id="EAS37049.3"/>
    </source>
</evidence>
<dbReference type="InParanoid" id="J3KLA9"/>
<accession>J3KLA9</accession>
<dbReference type="EMBL" id="GG704911">
    <property type="protein sequence ID" value="EAS37049.3"/>
    <property type="molecule type" value="Genomic_DNA"/>
</dbReference>
<dbReference type="KEGG" id="cim:CIMG_02403"/>
<dbReference type="AlphaFoldDB" id="J3KLA9"/>